<dbReference type="NCBIfam" id="TIGR02532">
    <property type="entry name" value="IV_pilin_GFxxxE"/>
    <property type="match status" value="1"/>
</dbReference>
<gene>
    <name evidence="2" type="ORF">COS76_01195</name>
</gene>
<name>A0A2M7AXV4_9BACT</name>
<evidence type="ECO:0000313" key="3">
    <source>
        <dbReference type="Proteomes" id="UP000228775"/>
    </source>
</evidence>
<evidence type="ECO:0008006" key="4">
    <source>
        <dbReference type="Google" id="ProtNLM"/>
    </source>
</evidence>
<dbReference type="EMBL" id="PEVY01000025">
    <property type="protein sequence ID" value="PIU75373.1"/>
    <property type="molecule type" value="Genomic_DNA"/>
</dbReference>
<sequence length="183" mass="20414">MTFNNKKLICRSTLTGFTLIEMLVALAIFSIVVTVMLSVTISLVKAQRKTQNLQLVHDSARYSIEMMAKEIRMSKIIDVRVVGGPHFIYELTIQRLDDPGNNIVYHFYNDSASKPGILARDRGADTRDLNDITKVDIRGYFYPLSGTPGKRLTIVLRAESVGARAGEGAIIDLQTTVTSRSYE</sequence>
<feature type="transmembrane region" description="Helical" evidence="1">
    <location>
        <begin position="20"/>
        <end position="44"/>
    </location>
</feature>
<protein>
    <recommendedName>
        <fullName evidence="4">Prepilin-type N-terminal cleavage/methylation domain-containing protein</fullName>
    </recommendedName>
</protein>
<dbReference type="InterPro" id="IPR045584">
    <property type="entry name" value="Pilin-like"/>
</dbReference>
<evidence type="ECO:0000313" key="2">
    <source>
        <dbReference type="EMBL" id="PIU75373.1"/>
    </source>
</evidence>
<dbReference type="Proteomes" id="UP000228775">
    <property type="component" value="Unassembled WGS sequence"/>
</dbReference>
<proteinExistence type="predicted"/>
<evidence type="ECO:0000256" key="1">
    <source>
        <dbReference type="SAM" id="Phobius"/>
    </source>
</evidence>
<organism evidence="2 3">
    <name type="scientific">Candidatus Portnoybacteria bacterium CG06_land_8_20_14_3_00_39_12</name>
    <dbReference type="NCBI Taxonomy" id="1974809"/>
    <lineage>
        <taxon>Bacteria</taxon>
        <taxon>Candidatus Portnoyibacteriota</taxon>
    </lineage>
</organism>
<dbReference type="InterPro" id="IPR012902">
    <property type="entry name" value="N_methyl_site"/>
</dbReference>
<reference evidence="3" key="1">
    <citation type="submission" date="2017-09" db="EMBL/GenBank/DDBJ databases">
        <title>Depth-based differentiation of microbial function through sediment-hosted aquifers and enrichment of novel symbionts in the deep terrestrial subsurface.</title>
        <authorList>
            <person name="Probst A.J."/>
            <person name="Ladd B."/>
            <person name="Jarett J.K."/>
            <person name="Geller-Mcgrath D.E."/>
            <person name="Sieber C.M.K."/>
            <person name="Emerson J.B."/>
            <person name="Anantharaman K."/>
            <person name="Thomas B.C."/>
            <person name="Malmstrom R."/>
            <person name="Stieglmeier M."/>
            <person name="Klingl A."/>
            <person name="Woyke T."/>
            <person name="Ryan C.M."/>
            <person name="Banfield J.F."/>
        </authorList>
    </citation>
    <scope>NUCLEOTIDE SEQUENCE [LARGE SCALE GENOMIC DNA]</scope>
</reference>
<accession>A0A2M7AXV4</accession>
<keyword evidence="1" id="KW-0472">Membrane</keyword>
<keyword evidence="1" id="KW-1133">Transmembrane helix</keyword>
<dbReference type="SUPFAM" id="SSF54523">
    <property type="entry name" value="Pili subunits"/>
    <property type="match status" value="1"/>
</dbReference>
<dbReference type="Pfam" id="PF07963">
    <property type="entry name" value="N_methyl"/>
    <property type="match status" value="1"/>
</dbReference>
<comment type="caution">
    <text evidence="2">The sequence shown here is derived from an EMBL/GenBank/DDBJ whole genome shotgun (WGS) entry which is preliminary data.</text>
</comment>
<dbReference type="PROSITE" id="PS00409">
    <property type="entry name" value="PROKAR_NTER_METHYL"/>
    <property type="match status" value="1"/>
</dbReference>
<dbReference type="AlphaFoldDB" id="A0A2M7AXV4"/>
<keyword evidence="1" id="KW-0812">Transmembrane</keyword>